<name>A0ABY7K674_9ACTN</name>
<keyword evidence="3" id="KW-1185">Reference proteome</keyword>
<feature type="region of interest" description="Disordered" evidence="1">
    <location>
        <begin position="1"/>
        <end position="27"/>
    </location>
</feature>
<evidence type="ECO:0000313" key="3">
    <source>
        <dbReference type="Proteomes" id="UP001164439"/>
    </source>
</evidence>
<feature type="compositionally biased region" description="Polar residues" evidence="1">
    <location>
        <begin position="1"/>
        <end position="14"/>
    </location>
</feature>
<sequence length="58" mass="6255">MYETATRPQLNAPLQTPAVHRDPWKADGRTADRGVEAARSACGNLTGSGRDMCRVLQG</sequence>
<reference evidence="2" key="1">
    <citation type="submission" date="2022-12" db="EMBL/GenBank/DDBJ databases">
        <authorList>
            <person name="Ruckert C."/>
            <person name="Busche T."/>
            <person name="Kalinowski J."/>
            <person name="Wittmann C."/>
        </authorList>
    </citation>
    <scope>NUCLEOTIDE SEQUENCE</scope>
    <source>
        <strain evidence="2">DSM 40467</strain>
    </source>
</reference>
<dbReference type="RefSeq" id="WP_269657335.1">
    <property type="nucleotide sequence ID" value="NZ_CP114413.1"/>
</dbReference>
<dbReference type="EMBL" id="CP114413">
    <property type="protein sequence ID" value="WAZ19643.1"/>
    <property type="molecule type" value="Genomic_DNA"/>
</dbReference>
<gene>
    <name evidence="2" type="ORF">STRCI_000706</name>
</gene>
<evidence type="ECO:0000256" key="1">
    <source>
        <dbReference type="SAM" id="MobiDB-lite"/>
    </source>
</evidence>
<proteinExistence type="predicted"/>
<organism evidence="2 3">
    <name type="scientific">Streptomyces cinnabarinus</name>
    <dbReference type="NCBI Taxonomy" id="67287"/>
    <lineage>
        <taxon>Bacteria</taxon>
        <taxon>Bacillati</taxon>
        <taxon>Actinomycetota</taxon>
        <taxon>Actinomycetes</taxon>
        <taxon>Kitasatosporales</taxon>
        <taxon>Streptomycetaceae</taxon>
        <taxon>Streptomyces</taxon>
    </lineage>
</organism>
<protein>
    <submittedName>
        <fullName evidence="2">Uncharacterized protein</fullName>
    </submittedName>
</protein>
<evidence type="ECO:0000313" key="2">
    <source>
        <dbReference type="EMBL" id="WAZ19643.1"/>
    </source>
</evidence>
<dbReference type="Proteomes" id="UP001164439">
    <property type="component" value="Chromosome"/>
</dbReference>
<accession>A0ABY7K674</accession>